<accession>A0A2T3MTQ9</accession>
<dbReference type="Proteomes" id="UP000241346">
    <property type="component" value="Unassembled WGS sequence"/>
</dbReference>
<dbReference type="InterPro" id="IPR016419">
    <property type="entry name" value="Prepilin_Pept-dep_B_prd"/>
</dbReference>
<feature type="transmembrane region" description="Helical" evidence="1">
    <location>
        <begin position="12"/>
        <end position="32"/>
    </location>
</feature>
<keyword evidence="1" id="KW-0472">Membrane</keyword>
<proteinExistence type="predicted"/>
<dbReference type="PIRSF" id="PIRSF004525">
    <property type="entry name" value="Pilin_peptidase-dep_B_prd"/>
    <property type="match status" value="1"/>
</dbReference>
<dbReference type="OrthoDB" id="5816125at2"/>
<comment type="caution">
    <text evidence="2">The sequence shown here is derived from an EMBL/GenBank/DDBJ whole genome shotgun (WGS) entry which is preliminary data.</text>
</comment>
<dbReference type="InterPro" id="IPR012902">
    <property type="entry name" value="N_methyl_site"/>
</dbReference>
<reference evidence="2 3" key="1">
    <citation type="submission" date="2018-03" db="EMBL/GenBank/DDBJ databases">
        <title>Whole genome sequencing of Histamine producing bacteria.</title>
        <authorList>
            <person name="Butler K."/>
        </authorList>
    </citation>
    <scope>NUCLEOTIDE SEQUENCE [LARGE SCALE GENOMIC DNA]</scope>
    <source>
        <strain evidence="2 3">DSM 19138</strain>
    </source>
</reference>
<dbReference type="AlphaFoldDB" id="A0A2T3MTQ9"/>
<protein>
    <recommendedName>
        <fullName evidence="4">Pilus assembly protein PilW</fullName>
    </recommendedName>
</protein>
<evidence type="ECO:0000256" key="1">
    <source>
        <dbReference type="SAM" id="Phobius"/>
    </source>
</evidence>
<dbReference type="PROSITE" id="PS00409">
    <property type="entry name" value="PROKAR_NTER_METHYL"/>
    <property type="match status" value="1"/>
</dbReference>
<dbReference type="EMBL" id="PYMB01000053">
    <property type="protein sequence ID" value="PSW02687.1"/>
    <property type="molecule type" value="Genomic_DNA"/>
</dbReference>
<organism evidence="2 3">
    <name type="scientific">Photobacterium rosenbergii</name>
    <dbReference type="NCBI Taxonomy" id="294936"/>
    <lineage>
        <taxon>Bacteria</taxon>
        <taxon>Pseudomonadati</taxon>
        <taxon>Pseudomonadota</taxon>
        <taxon>Gammaproteobacteria</taxon>
        <taxon>Vibrionales</taxon>
        <taxon>Vibrionaceae</taxon>
        <taxon>Photobacterium</taxon>
    </lineage>
</organism>
<dbReference type="RefSeq" id="WP_107301560.1">
    <property type="nucleotide sequence ID" value="NZ_PYMB01000053.1"/>
</dbReference>
<evidence type="ECO:0000313" key="2">
    <source>
        <dbReference type="EMBL" id="PSW02687.1"/>
    </source>
</evidence>
<name>A0A2T3MTQ9_9GAMM</name>
<keyword evidence="1" id="KW-1133">Transmembrane helix</keyword>
<evidence type="ECO:0008006" key="4">
    <source>
        <dbReference type="Google" id="ProtNLM"/>
    </source>
</evidence>
<gene>
    <name evidence="2" type="ORF">C9J01_29200</name>
</gene>
<sequence length="219" mass="24025">MRINRGFTLVELILATFLGMLILSVTASTYLYSIGSSNNQLKYSALKSELDSLLFLMANEVKRAGYCGNCTTTNGFMITGASGDKSAIAIDDSVTMTSGSCIRFAYNHDSSESAVSIREKDARGFRLFDSDKDGKAEFEIYANYGGLSNWGCSSSHTHWQDYNNHMITITELSFKRNKYQSNVSGASSSMQSIDITIEGKIGSMKETRAITVSVPNVDR</sequence>
<keyword evidence="1" id="KW-0812">Transmembrane</keyword>
<evidence type="ECO:0000313" key="3">
    <source>
        <dbReference type="Proteomes" id="UP000241346"/>
    </source>
</evidence>